<dbReference type="OrthoDB" id="2506942at2759"/>
<organism evidence="7 8">
    <name type="scientific">Austropuccinia psidii MF-1</name>
    <dbReference type="NCBI Taxonomy" id="1389203"/>
    <lineage>
        <taxon>Eukaryota</taxon>
        <taxon>Fungi</taxon>
        <taxon>Dikarya</taxon>
        <taxon>Basidiomycota</taxon>
        <taxon>Pucciniomycotina</taxon>
        <taxon>Pucciniomycetes</taxon>
        <taxon>Pucciniales</taxon>
        <taxon>Sphaerophragmiaceae</taxon>
        <taxon>Austropuccinia</taxon>
    </lineage>
</organism>
<evidence type="ECO:0000256" key="2">
    <source>
        <dbReference type="ARBA" id="ARBA00022723"/>
    </source>
</evidence>
<dbReference type="InterPro" id="IPR012337">
    <property type="entry name" value="RNaseH-like_sf"/>
</dbReference>
<dbReference type="SUPFAM" id="SSF53098">
    <property type="entry name" value="Ribonuclease H-like"/>
    <property type="match status" value="1"/>
</dbReference>
<evidence type="ECO:0000256" key="4">
    <source>
        <dbReference type="ARBA" id="ARBA00022833"/>
    </source>
</evidence>
<dbReference type="AlphaFoldDB" id="A0A9Q3IMJ1"/>
<keyword evidence="3" id="KW-0863">Zinc-finger</keyword>
<dbReference type="PANTHER" id="PTHR46481:SF10">
    <property type="entry name" value="ZINC FINGER BED DOMAIN-CONTAINING PROTEIN 39"/>
    <property type="match status" value="1"/>
</dbReference>
<accession>A0A9Q3IMJ1</accession>
<evidence type="ECO:0000313" key="7">
    <source>
        <dbReference type="EMBL" id="MBW0544840.1"/>
    </source>
</evidence>
<keyword evidence="4" id="KW-0862">Zinc</keyword>
<sequence length="152" mass="17026">MEVLFTTDAWTSPNITAYLAVTDHYIDTDFKLTSIIIGLAKIEGNNSGASLATHFLTIKCCYNLEQKIICITTHKTSVNNKMAQEIKETFPKFCAKDHMVGCMDHTIHLAAHDGLKALGRKPPDTYNQVDNNNDNPMSISRLFDPPDRLNLQ</sequence>
<keyword evidence="8" id="KW-1185">Reference proteome</keyword>
<feature type="region of interest" description="Disordered" evidence="6">
    <location>
        <begin position="121"/>
        <end position="152"/>
    </location>
</feature>
<evidence type="ECO:0000256" key="3">
    <source>
        <dbReference type="ARBA" id="ARBA00022771"/>
    </source>
</evidence>
<proteinExistence type="predicted"/>
<evidence type="ECO:0000256" key="5">
    <source>
        <dbReference type="ARBA" id="ARBA00023242"/>
    </source>
</evidence>
<keyword evidence="2" id="KW-0479">Metal-binding</keyword>
<evidence type="ECO:0000256" key="6">
    <source>
        <dbReference type="SAM" id="MobiDB-lite"/>
    </source>
</evidence>
<dbReference type="EMBL" id="AVOT02049676">
    <property type="protein sequence ID" value="MBW0544840.1"/>
    <property type="molecule type" value="Genomic_DNA"/>
</dbReference>
<protein>
    <submittedName>
        <fullName evidence="7">Uncharacterized protein</fullName>
    </submittedName>
</protein>
<feature type="compositionally biased region" description="Polar residues" evidence="6">
    <location>
        <begin position="125"/>
        <end position="138"/>
    </location>
</feature>
<gene>
    <name evidence="7" type="ORF">O181_084555</name>
</gene>
<dbReference type="Proteomes" id="UP000765509">
    <property type="component" value="Unassembled WGS sequence"/>
</dbReference>
<dbReference type="InterPro" id="IPR052035">
    <property type="entry name" value="ZnF_BED_domain_contain"/>
</dbReference>
<keyword evidence="5" id="KW-0539">Nucleus</keyword>
<dbReference type="GO" id="GO:0005634">
    <property type="term" value="C:nucleus"/>
    <property type="evidence" value="ECO:0007669"/>
    <property type="project" value="UniProtKB-SubCell"/>
</dbReference>
<name>A0A9Q3IMJ1_9BASI</name>
<evidence type="ECO:0000256" key="1">
    <source>
        <dbReference type="ARBA" id="ARBA00004123"/>
    </source>
</evidence>
<comment type="caution">
    <text evidence="7">The sequence shown here is derived from an EMBL/GenBank/DDBJ whole genome shotgun (WGS) entry which is preliminary data.</text>
</comment>
<evidence type="ECO:0000313" key="8">
    <source>
        <dbReference type="Proteomes" id="UP000765509"/>
    </source>
</evidence>
<dbReference type="GO" id="GO:0008270">
    <property type="term" value="F:zinc ion binding"/>
    <property type="evidence" value="ECO:0007669"/>
    <property type="project" value="UniProtKB-KW"/>
</dbReference>
<comment type="subcellular location">
    <subcellularLocation>
        <location evidence="1">Nucleus</location>
    </subcellularLocation>
</comment>
<reference evidence="7" key="1">
    <citation type="submission" date="2021-03" db="EMBL/GenBank/DDBJ databases">
        <title>Draft genome sequence of rust myrtle Austropuccinia psidii MF-1, a brazilian biotype.</title>
        <authorList>
            <person name="Quecine M.C."/>
            <person name="Pachon D.M.R."/>
            <person name="Bonatelli M.L."/>
            <person name="Correr F.H."/>
            <person name="Franceschini L.M."/>
            <person name="Leite T.F."/>
            <person name="Margarido G.R.A."/>
            <person name="Almeida C.A."/>
            <person name="Ferrarezi J.A."/>
            <person name="Labate C.A."/>
        </authorList>
    </citation>
    <scope>NUCLEOTIDE SEQUENCE</scope>
    <source>
        <strain evidence="7">MF-1</strain>
    </source>
</reference>
<dbReference type="PANTHER" id="PTHR46481">
    <property type="entry name" value="ZINC FINGER BED DOMAIN-CONTAINING PROTEIN 4"/>
    <property type="match status" value="1"/>
</dbReference>